<feature type="transmembrane region" description="Helical" evidence="1">
    <location>
        <begin position="61"/>
        <end position="82"/>
    </location>
</feature>
<dbReference type="EMBL" id="JAQJAN010000013">
    <property type="protein sequence ID" value="KAJ5712336.1"/>
    <property type="molecule type" value="Genomic_DNA"/>
</dbReference>
<sequence>MKLAFSDSKLASSNDFLRGENLVYGHRDTLMMMDEWHCPKLRELEFRGILVKEEWEVKSHYVLFSLAMTLLCSILIAAKFVFGEWGTAWTVGSFFLSLGSSLYGMMNIELAR</sequence>
<reference evidence="2" key="1">
    <citation type="journal article" date="2023" name="IMA Fungus">
        <title>Comparative genomic study of the Penicillium genus elucidates a diverse pangenome and 15 lateral gene transfer events.</title>
        <authorList>
            <person name="Petersen C."/>
            <person name="Sorensen T."/>
            <person name="Nielsen M.R."/>
            <person name="Sondergaard T.E."/>
            <person name="Sorensen J.L."/>
            <person name="Fitzpatrick D.A."/>
            <person name="Frisvad J.C."/>
            <person name="Nielsen K.L."/>
        </authorList>
    </citation>
    <scope>NUCLEOTIDE SEQUENCE</scope>
    <source>
        <strain evidence="2">IBT 17514</strain>
    </source>
</reference>
<accession>A0AAD6MSS2</accession>
<organism evidence="2 3">
    <name type="scientific">Penicillium malachiteum</name>
    <dbReference type="NCBI Taxonomy" id="1324776"/>
    <lineage>
        <taxon>Eukaryota</taxon>
        <taxon>Fungi</taxon>
        <taxon>Dikarya</taxon>
        <taxon>Ascomycota</taxon>
        <taxon>Pezizomycotina</taxon>
        <taxon>Eurotiomycetes</taxon>
        <taxon>Eurotiomycetidae</taxon>
        <taxon>Eurotiales</taxon>
        <taxon>Aspergillaceae</taxon>
        <taxon>Penicillium</taxon>
    </lineage>
</organism>
<keyword evidence="1" id="KW-1133">Transmembrane helix</keyword>
<keyword evidence="1" id="KW-0472">Membrane</keyword>
<dbReference type="Proteomes" id="UP001215712">
    <property type="component" value="Unassembled WGS sequence"/>
</dbReference>
<gene>
    <name evidence="2" type="ORF">N7493_008804</name>
</gene>
<name>A0AAD6MSS2_9EURO</name>
<protein>
    <submittedName>
        <fullName evidence="2">Uncharacterized protein</fullName>
    </submittedName>
</protein>
<evidence type="ECO:0000256" key="1">
    <source>
        <dbReference type="SAM" id="Phobius"/>
    </source>
</evidence>
<reference evidence="2" key="2">
    <citation type="submission" date="2023-01" db="EMBL/GenBank/DDBJ databases">
        <authorList>
            <person name="Petersen C."/>
        </authorList>
    </citation>
    <scope>NUCLEOTIDE SEQUENCE</scope>
    <source>
        <strain evidence="2">IBT 17514</strain>
    </source>
</reference>
<evidence type="ECO:0000313" key="2">
    <source>
        <dbReference type="EMBL" id="KAJ5712336.1"/>
    </source>
</evidence>
<keyword evidence="1" id="KW-0812">Transmembrane</keyword>
<keyword evidence="3" id="KW-1185">Reference proteome</keyword>
<comment type="caution">
    <text evidence="2">The sequence shown here is derived from an EMBL/GenBank/DDBJ whole genome shotgun (WGS) entry which is preliminary data.</text>
</comment>
<proteinExistence type="predicted"/>
<feature type="transmembrane region" description="Helical" evidence="1">
    <location>
        <begin position="88"/>
        <end position="106"/>
    </location>
</feature>
<dbReference type="AlphaFoldDB" id="A0AAD6MSS2"/>
<evidence type="ECO:0000313" key="3">
    <source>
        <dbReference type="Proteomes" id="UP001215712"/>
    </source>
</evidence>